<dbReference type="InterPro" id="IPR039498">
    <property type="entry name" value="NTP_transf_5"/>
</dbReference>
<evidence type="ECO:0000313" key="2">
    <source>
        <dbReference type="Proteomes" id="UP001597233"/>
    </source>
</evidence>
<dbReference type="Pfam" id="PF14907">
    <property type="entry name" value="NTP_transf_5"/>
    <property type="match status" value="1"/>
</dbReference>
<protein>
    <submittedName>
        <fullName evidence="1">Nucleotidyltransferase family protein</fullName>
    </submittedName>
</protein>
<organism evidence="1 2">
    <name type="scientific">Paenibacillus wenxiniae</name>
    <dbReference type="NCBI Taxonomy" id="1636843"/>
    <lineage>
        <taxon>Bacteria</taxon>
        <taxon>Bacillati</taxon>
        <taxon>Bacillota</taxon>
        <taxon>Bacilli</taxon>
        <taxon>Bacillales</taxon>
        <taxon>Paenibacillaceae</taxon>
        <taxon>Paenibacillus</taxon>
    </lineage>
</organism>
<proteinExistence type="predicted"/>
<dbReference type="Proteomes" id="UP001597233">
    <property type="component" value="Unassembled WGS sequence"/>
</dbReference>
<dbReference type="Gene3D" id="3.30.460.40">
    <property type="match status" value="1"/>
</dbReference>
<comment type="caution">
    <text evidence="1">The sequence shown here is derived from an EMBL/GenBank/DDBJ whole genome shotgun (WGS) entry which is preliminary data.</text>
</comment>
<gene>
    <name evidence="1" type="ORF">ACFSC9_09325</name>
</gene>
<dbReference type="RefSeq" id="WP_347324680.1">
    <property type="nucleotide sequence ID" value="NZ_JBCGUH010000004.1"/>
</dbReference>
<dbReference type="SUPFAM" id="SSF81301">
    <property type="entry name" value="Nucleotidyltransferase"/>
    <property type="match status" value="1"/>
</dbReference>
<keyword evidence="2" id="KW-1185">Reference proteome</keyword>
<evidence type="ECO:0000313" key="1">
    <source>
        <dbReference type="EMBL" id="MFD1885724.1"/>
    </source>
</evidence>
<reference evidence="2" key="1">
    <citation type="journal article" date="2019" name="Int. J. Syst. Evol. Microbiol.">
        <title>The Global Catalogue of Microorganisms (GCM) 10K type strain sequencing project: providing services to taxonomists for standard genome sequencing and annotation.</title>
        <authorList>
            <consortium name="The Broad Institute Genomics Platform"/>
            <consortium name="The Broad Institute Genome Sequencing Center for Infectious Disease"/>
            <person name="Wu L."/>
            <person name="Ma J."/>
        </authorList>
    </citation>
    <scope>NUCLEOTIDE SEQUENCE [LARGE SCALE GENOMIC DNA]</scope>
    <source>
        <strain evidence="2">CCUG 54950</strain>
    </source>
</reference>
<dbReference type="InterPro" id="IPR043519">
    <property type="entry name" value="NT_sf"/>
</dbReference>
<name>A0ABW4RJ66_9BACL</name>
<sequence length="402" mass="47103">MNKQKSLEPHMYPAELALLLELLQSDSALPLPAEAVSSPSPASSLDWKEFVALAHHHRVYPTIQAQCAQHPQLPEQVKQWLMQKYNRNAFTMLQLSGQMQRLSAVLNERGIRALQLKGPVLAQLLYGDLSRRTSKDLDVLVPMEQAQQAEELLLEMGYIKTQSVPRTTENWRWRYNHESYTDERTGVEIELHWRLNGDAGKEQGFEELWSRRQTLAFGGTDVPMLGMEDLLIYLAVHGARHAWFRLRWLVDIDRLVQHRLDWSLLRKLSQQYRCEHIVGQALLLSANWLGTPIQTDMMYWTERAHARELTVRVLPFITNRVNLCPEPESEALAKPYRSYQYALKKPGQKALFWVRKLGPDDWDMQTLPLPKRLYFLYYPLHPFLLLYRRTQRRTALQREVEQ</sequence>
<dbReference type="EMBL" id="JBHUEH010000014">
    <property type="protein sequence ID" value="MFD1885724.1"/>
    <property type="molecule type" value="Genomic_DNA"/>
</dbReference>
<accession>A0ABW4RJ66</accession>